<dbReference type="EMBL" id="CABVGX010000018">
    <property type="protein sequence ID" value="VVM86606.1"/>
    <property type="molecule type" value="Genomic_DNA"/>
</dbReference>
<keyword evidence="4 7" id="KW-0812">Transmembrane</keyword>
<feature type="transmembrane region" description="Helical" evidence="7">
    <location>
        <begin position="90"/>
        <end position="109"/>
    </location>
</feature>
<dbReference type="GO" id="GO:0005886">
    <property type="term" value="C:plasma membrane"/>
    <property type="evidence" value="ECO:0007669"/>
    <property type="project" value="UniProtKB-SubCell"/>
</dbReference>
<feature type="transmembrane region" description="Helical" evidence="7">
    <location>
        <begin position="427"/>
        <end position="443"/>
    </location>
</feature>
<dbReference type="GO" id="GO:0022857">
    <property type="term" value="F:transmembrane transporter activity"/>
    <property type="evidence" value="ECO:0007669"/>
    <property type="project" value="InterPro"/>
</dbReference>
<evidence type="ECO:0000256" key="3">
    <source>
        <dbReference type="ARBA" id="ARBA00022475"/>
    </source>
</evidence>
<evidence type="ECO:0000256" key="7">
    <source>
        <dbReference type="SAM" id="Phobius"/>
    </source>
</evidence>
<feature type="transmembrane region" description="Helical" evidence="7">
    <location>
        <begin position="482"/>
        <end position="500"/>
    </location>
</feature>
<evidence type="ECO:0000256" key="6">
    <source>
        <dbReference type="ARBA" id="ARBA00023136"/>
    </source>
</evidence>
<evidence type="ECO:0000256" key="2">
    <source>
        <dbReference type="ARBA" id="ARBA00022448"/>
    </source>
</evidence>
<comment type="subcellular location">
    <subcellularLocation>
        <location evidence="1">Cell membrane</location>
        <topology evidence="1">Multi-pass membrane protein</topology>
    </subcellularLocation>
</comment>
<evidence type="ECO:0000256" key="5">
    <source>
        <dbReference type="ARBA" id="ARBA00022989"/>
    </source>
</evidence>
<keyword evidence="3" id="KW-1003">Cell membrane</keyword>
<reference evidence="8 9" key="1">
    <citation type="submission" date="2019-09" db="EMBL/GenBank/DDBJ databases">
        <authorList>
            <person name="Chandra G."/>
            <person name="Truman W A."/>
        </authorList>
    </citation>
    <scope>NUCLEOTIDE SEQUENCE [LARGE SCALE GENOMIC DNA]</scope>
    <source>
        <strain evidence="8">PS645</strain>
    </source>
</reference>
<protein>
    <submittedName>
        <fullName evidence="8">p-hydroxybenzoic acid efflux pump subunit AaeB</fullName>
    </submittedName>
</protein>
<evidence type="ECO:0000256" key="1">
    <source>
        <dbReference type="ARBA" id="ARBA00004651"/>
    </source>
</evidence>
<dbReference type="AlphaFoldDB" id="A0A5E6T0R3"/>
<keyword evidence="6 7" id="KW-0472">Membrane</keyword>
<feature type="transmembrane region" description="Helical" evidence="7">
    <location>
        <begin position="375"/>
        <end position="390"/>
    </location>
</feature>
<evidence type="ECO:0000313" key="9">
    <source>
        <dbReference type="Proteomes" id="UP000325607"/>
    </source>
</evidence>
<gene>
    <name evidence="8" type="primary">aaeB_3</name>
    <name evidence="8" type="ORF">PS645_02550</name>
</gene>
<dbReference type="Pfam" id="PF04632">
    <property type="entry name" value="FUSC"/>
    <property type="match status" value="1"/>
</dbReference>
<feature type="transmembrane region" description="Helical" evidence="7">
    <location>
        <begin position="67"/>
        <end position="84"/>
    </location>
</feature>
<feature type="transmembrane region" description="Helical" evidence="7">
    <location>
        <begin position="450"/>
        <end position="470"/>
    </location>
</feature>
<proteinExistence type="predicted"/>
<dbReference type="SUPFAM" id="SSF103473">
    <property type="entry name" value="MFS general substrate transporter"/>
    <property type="match status" value="1"/>
</dbReference>
<feature type="transmembrane region" description="Helical" evidence="7">
    <location>
        <begin position="348"/>
        <end position="369"/>
    </location>
</feature>
<accession>A0A5E6T0R3</accession>
<keyword evidence="5 7" id="KW-1133">Transmembrane helix</keyword>
<feature type="transmembrane region" description="Helical" evidence="7">
    <location>
        <begin position="142"/>
        <end position="164"/>
    </location>
</feature>
<dbReference type="OrthoDB" id="9807111at2"/>
<feature type="transmembrane region" description="Helical" evidence="7">
    <location>
        <begin position="18"/>
        <end position="36"/>
    </location>
</feature>
<organism evidence="8 9">
    <name type="scientific">Pseudomonas fluorescens</name>
    <dbReference type="NCBI Taxonomy" id="294"/>
    <lineage>
        <taxon>Bacteria</taxon>
        <taxon>Pseudomonadati</taxon>
        <taxon>Pseudomonadota</taxon>
        <taxon>Gammaproteobacteria</taxon>
        <taxon>Pseudomonadales</taxon>
        <taxon>Pseudomonadaceae</taxon>
        <taxon>Pseudomonas</taxon>
    </lineage>
</organism>
<dbReference type="RefSeq" id="WP_150580751.1">
    <property type="nucleotide sequence ID" value="NZ_CABVGX010000018.1"/>
</dbReference>
<sequence>MPITFQALFLPDRRALQFAIKTLLGGGLALWLAMRWGLEQPAWAMMTAFIVAQPLSGMVVQKGLARLLGTLVGTIMSVIFMGLFAQAPWLFLLALALWLGLCTASSTLLRSAWSYSFVLAGYTVAIIALPAISHPLTVFDQAVARCTEISLGIICATAASALLWPMRVEQQLADQARVAWQSGMKAAQATLAGDGQARKGLLEILGRIVAVDAQREHAWFEGSLGRQRARSISGLSQKLLMLLRIARSVRRQWKQLEPQEAGQLQRWMNEVRVALDHSDQAALQLLRPRLLDASHDPQISSAQSFCLARLALLLDSAMAARAALQAVEEGRETVDPPRTLASHRDLSLALIFGARSALAFLVVSCFWLATAWPAASGALLLTCVVCSLFASRENGAQIGMSFMRGIFLAIPSAFLVGQILLPQWSSFALLCLGMGVPLFFGALGMAKPQIGATATSFCLHFIVLISPLNAMKFDVANFFNSAQAIVIGVGAAVLAFRLLMLRNPAWHSRRLLAATLHDLVRLTRRNLRGAESWFGGRMADRLLQLARHYPELPEPARSRWDDGLLGLDIGDELLHLRLSLAVAQAPVGASQRRYLDELEKLLEQGPAGSRADGLQQPSEEFLQTLDALPASDAVKLAQGAVLQLQSSWRAWCHQQEVSHGLA</sequence>
<feature type="transmembrane region" description="Helical" evidence="7">
    <location>
        <begin position="116"/>
        <end position="136"/>
    </location>
</feature>
<dbReference type="PANTHER" id="PTHR30509:SF9">
    <property type="entry name" value="MULTIDRUG RESISTANCE PROTEIN MDTO"/>
    <property type="match status" value="1"/>
</dbReference>
<dbReference type="Proteomes" id="UP000325607">
    <property type="component" value="Unassembled WGS sequence"/>
</dbReference>
<dbReference type="PANTHER" id="PTHR30509">
    <property type="entry name" value="P-HYDROXYBENZOIC ACID EFFLUX PUMP SUBUNIT-RELATED"/>
    <property type="match status" value="1"/>
</dbReference>
<dbReference type="InterPro" id="IPR036259">
    <property type="entry name" value="MFS_trans_sf"/>
</dbReference>
<dbReference type="InterPro" id="IPR006726">
    <property type="entry name" value="PHBA_efflux_AaeB/fusaric-R"/>
</dbReference>
<name>A0A5E6T0R3_PSEFL</name>
<evidence type="ECO:0000256" key="4">
    <source>
        <dbReference type="ARBA" id="ARBA00022692"/>
    </source>
</evidence>
<evidence type="ECO:0000313" key="8">
    <source>
        <dbReference type="EMBL" id="VVM86606.1"/>
    </source>
</evidence>
<keyword evidence="2" id="KW-0813">Transport</keyword>
<feature type="transmembrane region" description="Helical" evidence="7">
    <location>
        <begin position="402"/>
        <end position="421"/>
    </location>
</feature>